<accession>M7CTF3</accession>
<keyword evidence="1" id="KW-0472">Membrane</keyword>
<dbReference type="Pfam" id="PF11127">
    <property type="entry name" value="YgaP-like_TM"/>
    <property type="match status" value="1"/>
</dbReference>
<dbReference type="STRING" id="1288826.MSNKSG1_11008"/>
<reference evidence="3 4" key="1">
    <citation type="journal article" date="2013" name="Genome Announc.">
        <title>Genome Sequence of Hydrothermal Arsenic-Respiring Bacterium Marinobacter santoriniensis NKSG1T.</title>
        <authorList>
            <person name="Handley K.M."/>
            <person name="Upton M."/>
            <person name="Beatson S.A."/>
            <person name="Hery M."/>
            <person name="Lloyd J.R."/>
        </authorList>
    </citation>
    <scope>NUCLEOTIDE SEQUENCE [LARGE SCALE GENOMIC DNA]</scope>
    <source>
        <strain evidence="3 4">NKSG1</strain>
    </source>
</reference>
<dbReference type="PATRIC" id="fig|1288826.3.peg.2177"/>
<evidence type="ECO:0000313" key="3">
    <source>
        <dbReference type="EMBL" id="EMP56399.1"/>
    </source>
</evidence>
<dbReference type="Gene3D" id="6.10.140.1340">
    <property type="match status" value="1"/>
</dbReference>
<dbReference type="EMBL" id="APAT01000015">
    <property type="protein sequence ID" value="EMP56399.1"/>
    <property type="molecule type" value="Genomic_DNA"/>
</dbReference>
<keyword evidence="4" id="KW-1185">Reference proteome</keyword>
<dbReference type="Proteomes" id="UP000011960">
    <property type="component" value="Unassembled WGS sequence"/>
</dbReference>
<dbReference type="AlphaFoldDB" id="M7CTF3"/>
<sequence length="67" mass="7619">MTVNEGLRLIAGVFTLISILLAHYVSPYWLFFTAFIALNLIQSAFTRWCPAMAVLRKLGFKEEKPVT</sequence>
<dbReference type="OrthoDB" id="9799383at2"/>
<keyword evidence="1" id="KW-0812">Transmembrane</keyword>
<dbReference type="eggNOG" id="ENOG5032YCZ">
    <property type="taxonomic scope" value="Bacteria"/>
</dbReference>
<comment type="caution">
    <text evidence="3">The sequence shown here is derived from an EMBL/GenBank/DDBJ whole genome shotgun (WGS) entry which is preliminary data.</text>
</comment>
<evidence type="ECO:0000313" key="4">
    <source>
        <dbReference type="Proteomes" id="UP000011960"/>
    </source>
</evidence>
<feature type="domain" description="Inner membrane protein YgaP-like transmembrane" evidence="2">
    <location>
        <begin position="2"/>
        <end position="56"/>
    </location>
</feature>
<gene>
    <name evidence="3" type="ORF">MSNKSG1_11008</name>
</gene>
<organism evidence="3 4">
    <name type="scientific">Marinobacter santoriniensis NKSG1</name>
    <dbReference type="NCBI Taxonomy" id="1288826"/>
    <lineage>
        <taxon>Bacteria</taxon>
        <taxon>Pseudomonadati</taxon>
        <taxon>Pseudomonadota</taxon>
        <taxon>Gammaproteobacteria</taxon>
        <taxon>Pseudomonadales</taxon>
        <taxon>Marinobacteraceae</taxon>
        <taxon>Marinobacter</taxon>
    </lineage>
</organism>
<protein>
    <recommendedName>
        <fullName evidence="2">Inner membrane protein YgaP-like transmembrane domain-containing protein</fullName>
    </recommendedName>
</protein>
<feature type="transmembrane region" description="Helical" evidence="1">
    <location>
        <begin position="7"/>
        <end position="25"/>
    </location>
</feature>
<dbReference type="RefSeq" id="WP_008939344.1">
    <property type="nucleotide sequence ID" value="NZ_APAT01000015.1"/>
</dbReference>
<evidence type="ECO:0000259" key="2">
    <source>
        <dbReference type="Pfam" id="PF11127"/>
    </source>
</evidence>
<keyword evidence="1" id="KW-1133">Transmembrane helix</keyword>
<evidence type="ECO:0000256" key="1">
    <source>
        <dbReference type="SAM" id="Phobius"/>
    </source>
</evidence>
<dbReference type="InterPro" id="IPR021309">
    <property type="entry name" value="YgaP-like_TM"/>
</dbReference>
<proteinExistence type="predicted"/>
<name>M7CTF3_9GAMM</name>